<dbReference type="Gene3D" id="3.40.395.10">
    <property type="entry name" value="Adenoviral Proteinase, Chain A"/>
    <property type="match status" value="1"/>
</dbReference>
<dbReference type="InParanoid" id="A0A1X7UT78"/>
<dbReference type="PANTHER" id="PTHR34718:SF2">
    <property type="entry name" value="PHD-TYPE DOMAIN-CONTAINING PROTEIN"/>
    <property type="match status" value="1"/>
</dbReference>
<dbReference type="EnsemblMetazoa" id="Aqu2.1.30587_001">
    <property type="protein sequence ID" value="Aqu2.1.30587_001"/>
    <property type="gene ID" value="Aqu2.1.30587"/>
</dbReference>
<name>A0A1X7UT78_AMPQE</name>
<dbReference type="InterPro" id="IPR038765">
    <property type="entry name" value="Papain-like_cys_pep_sf"/>
</dbReference>
<sequence length="179" mass="20374">LWMRVPQVATNRSFVLTVAEKVILLGQQYLNDRHIAASQQLLLCQFPNTKGLQNSLLLNKLATKNVKIGHGIQILHDRTNHWIVACNLRRKDNIVEIYDLLYTTSTTKTRSLIGNLFQPLPDKKQVGGWDCGVFAIAMVTAILHGYDPELVQFSQRSMRDHLMKCLEAQSLTPFPHEIL</sequence>
<dbReference type="PANTHER" id="PTHR34718">
    <property type="entry name" value="PHD-TYPE DOMAIN-CONTAINING PROTEIN"/>
    <property type="match status" value="1"/>
</dbReference>
<evidence type="ECO:0008006" key="2">
    <source>
        <dbReference type="Google" id="ProtNLM"/>
    </source>
</evidence>
<evidence type="ECO:0000313" key="1">
    <source>
        <dbReference type="EnsemblMetazoa" id="Aqu2.1.30587_001"/>
    </source>
</evidence>
<organism evidence="1">
    <name type="scientific">Amphimedon queenslandica</name>
    <name type="common">Sponge</name>
    <dbReference type="NCBI Taxonomy" id="400682"/>
    <lineage>
        <taxon>Eukaryota</taxon>
        <taxon>Metazoa</taxon>
        <taxon>Porifera</taxon>
        <taxon>Demospongiae</taxon>
        <taxon>Heteroscleromorpha</taxon>
        <taxon>Haplosclerida</taxon>
        <taxon>Niphatidae</taxon>
        <taxon>Amphimedon</taxon>
    </lineage>
</organism>
<proteinExistence type="predicted"/>
<reference evidence="1" key="1">
    <citation type="submission" date="2017-05" db="UniProtKB">
        <authorList>
            <consortium name="EnsemblMetazoa"/>
        </authorList>
    </citation>
    <scope>IDENTIFICATION</scope>
</reference>
<protein>
    <recommendedName>
        <fullName evidence="2">Ubiquitin-like protease family profile domain-containing protein</fullName>
    </recommendedName>
</protein>
<dbReference type="AlphaFoldDB" id="A0A1X7UT78"/>
<dbReference type="SUPFAM" id="SSF54001">
    <property type="entry name" value="Cysteine proteinases"/>
    <property type="match status" value="1"/>
</dbReference>
<accession>A0A1X7UT78</accession>